<evidence type="ECO:0000313" key="1">
    <source>
        <dbReference type="EMBL" id="SHE94831.1"/>
    </source>
</evidence>
<protein>
    <submittedName>
        <fullName evidence="1">Uncharacterized protein</fullName>
    </submittedName>
</protein>
<reference evidence="2" key="1">
    <citation type="submission" date="2016-11" db="EMBL/GenBank/DDBJ databases">
        <authorList>
            <person name="Varghese N."/>
            <person name="Submissions S."/>
        </authorList>
    </citation>
    <scope>NUCLEOTIDE SEQUENCE [LARGE SCALE GENOMIC DNA]</scope>
    <source>
        <strain evidence="2">DSM 100566</strain>
    </source>
</reference>
<proteinExistence type="predicted"/>
<dbReference type="AlphaFoldDB" id="A0A1M4XN36"/>
<sequence length="180" mass="20323">MALFLSACAAPEGGPPKATDAQINELAASITALRDDIDPSEAARAARIAYDYPLELAEQYGITDTPLAHNRKVNRGDRPRGLCWHWAEDLQAKLNSEGFRTLEVHRAIANGLNPILISHSTALISAKGDSMYEAIVLDPWRFGGKLFWSKTLEDKRYDWYPRLEILTERRRRRLAYEGEL</sequence>
<evidence type="ECO:0000313" key="2">
    <source>
        <dbReference type="Proteomes" id="UP000184144"/>
    </source>
</evidence>
<dbReference type="RefSeq" id="WP_245814766.1">
    <property type="nucleotide sequence ID" value="NZ_FQUV01000003.1"/>
</dbReference>
<accession>A0A1M4XN36</accession>
<dbReference type="STRING" id="1486859.SAMN05444273_103234"/>
<dbReference type="Proteomes" id="UP000184144">
    <property type="component" value="Unassembled WGS sequence"/>
</dbReference>
<organism evidence="1 2">
    <name type="scientific">Litoreibacter ascidiaceicola</name>
    <dbReference type="NCBI Taxonomy" id="1486859"/>
    <lineage>
        <taxon>Bacteria</taxon>
        <taxon>Pseudomonadati</taxon>
        <taxon>Pseudomonadota</taxon>
        <taxon>Alphaproteobacteria</taxon>
        <taxon>Rhodobacterales</taxon>
        <taxon>Roseobacteraceae</taxon>
        <taxon>Litoreibacter</taxon>
    </lineage>
</organism>
<keyword evidence="2" id="KW-1185">Reference proteome</keyword>
<gene>
    <name evidence="1" type="ORF">SAMN05444273_103234</name>
</gene>
<name>A0A1M4XN36_9RHOB</name>
<dbReference type="EMBL" id="FQUV01000003">
    <property type="protein sequence ID" value="SHE94831.1"/>
    <property type="molecule type" value="Genomic_DNA"/>
</dbReference>